<feature type="DNA-binding region" description="OmpR/PhoB-type" evidence="5">
    <location>
        <begin position="125"/>
        <end position="222"/>
    </location>
</feature>
<dbReference type="Pfam" id="PF00486">
    <property type="entry name" value="Trans_reg_C"/>
    <property type="match status" value="1"/>
</dbReference>
<dbReference type="AlphaFoldDB" id="A0A9D7XW73"/>
<dbReference type="PROSITE" id="PS50110">
    <property type="entry name" value="RESPONSE_REGULATORY"/>
    <property type="match status" value="1"/>
</dbReference>
<dbReference type="Gene3D" id="3.40.50.2300">
    <property type="match status" value="1"/>
</dbReference>
<dbReference type="GO" id="GO:0000976">
    <property type="term" value="F:transcription cis-regulatory region binding"/>
    <property type="evidence" value="ECO:0007669"/>
    <property type="project" value="TreeGrafter"/>
</dbReference>
<reference evidence="8 9" key="1">
    <citation type="submission" date="2020-10" db="EMBL/GenBank/DDBJ databases">
        <title>Connecting structure to function with the recovery of over 1000 high-quality activated sludge metagenome-assembled genomes encoding full-length rRNA genes using long-read sequencing.</title>
        <authorList>
            <person name="Singleton C.M."/>
            <person name="Petriglieri F."/>
            <person name="Kristensen J.M."/>
            <person name="Kirkegaard R.H."/>
            <person name="Michaelsen T.Y."/>
            <person name="Andersen M.H."/>
            <person name="Karst S.M."/>
            <person name="Dueholm M.S."/>
            <person name="Nielsen P.H."/>
            <person name="Albertsen M."/>
        </authorList>
    </citation>
    <scope>NUCLEOTIDE SEQUENCE [LARGE SCALE GENOMIC DNA]</scope>
    <source>
        <strain evidence="8">Ribe_18-Q3-R11-54_MAXAC.273</strain>
    </source>
</reference>
<comment type="caution">
    <text evidence="8">The sequence shown here is derived from an EMBL/GenBank/DDBJ whole genome shotgun (WGS) entry which is preliminary data.</text>
</comment>
<evidence type="ECO:0000259" key="7">
    <source>
        <dbReference type="PROSITE" id="PS51755"/>
    </source>
</evidence>
<dbReference type="CDD" id="cd17574">
    <property type="entry name" value="REC_OmpR"/>
    <property type="match status" value="1"/>
</dbReference>
<keyword evidence="3 5" id="KW-0238">DNA-binding</keyword>
<dbReference type="Gene3D" id="6.10.250.690">
    <property type="match status" value="1"/>
</dbReference>
<dbReference type="InterPro" id="IPR016032">
    <property type="entry name" value="Sig_transdc_resp-reg_C-effctor"/>
</dbReference>
<evidence type="ECO:0000256" key="4">
    <source>
        <dbReference type="PROSITE-ProRule" id="PRU00169"/>
    </source>
</evidence>
<keyword evidence="2" id="KW-0902">Two-component regulatory system</keyword>
<dbReference type="SMART" id="SM00862">
    <property type="entry name" value="Trans_reg_C"/>
    <property type="match status" value="1"/>
</dbReference>
<evidence type="ECO:0000313" key="9">
    <source>
        <dbReference type="Proteomes" id="UP000808337"/>
    </source>
</evidence>
<keyword evidence="1 4" id="KW-0597">Phosphoprotein</keyword>
<dbReference type="PANTHER" id="PTHR48111">
    <property type="entry name" value="REGULATOR OF RPOS"/>
    <property type="match status" value="1"/>
</dbReference>
<evidence type="ECO:0000256" key="1">
    <source>
        <dbReference type="ARBA" id="ARBA00022553"/>
    </source>
</evidence>
<dbReference type="EMBL" id="JADKGY010000035">
    <property type="protein sequence ID" value="MBK9985392.1"/>
    <property type="molecule type" value="Genomic_DNA"/>
</dbReference>
<proteinExistence type="predicted"/>
<dbReference type="SUPFAM" id="SSF46894">
    <property type="entry name" value="C-terminal effector domain of the bipartite response regulators"/>
    <property type="match status" value="1"/>
</dbReference>
<dbReference type="GO" id="GO:0032993">
    <property type="term" value="C:protein-DNA complex"/>
    <property type="evidence" value="ECO:0007669"/>
    <property type="project" value="TreeGrafter"/>
</dbReference>
<evidence type="ECO:0000256" key="5">
    <source>
        <dbReference type="PROSITE-ProRule" id="PRU01091"/>
    </source>
</evidence>
<name>A0A9D7XW73_9BACT</name>
<dbReference type="PANTHER" id="PTHR48111:SF40">
    <property type="entry name" value="PHOSPHATE REGULON TRANSCRIPTIONAL REGULATORY PROTEIN PHOB"/>
    <property type="match status" value="1"/>
</dbReference>
<dbReference type="Gene3D" id="1.10.10.10">
    <property type="entry name" value="Winged helix-like DNA-binding domain superfamily/Winged helix DNA-binding domain"/>
    <property type="match status" value="1"/>
</dbReference>
<dbReference type="GO" id="GO:0005829">
    <property type="term" value="C:cytosol"/>
    <property type="evidence" value="ECO:0007669"/>
    <property type="project" value="TreeGrafter"/>
</dbReference>
<dbReference type="GO" id="GO:0006355">
    <property type="term" value="P:regulation of DNA-templated transcription"/>
    <property type="evidence" value="ECO:0007669"/>
    <property type="project" value="InterPro"/>
</dbReference>
<sequence>MTKILYVEDEEVLAMLVRDHLVKNGYEVHWTASGNEAEVLFKKVQPDLCILDVMLPGKSGFEIGQVIRQHNKTIPIIFLTAKSESKDVVEGFKSGGNDYLKKPFSLEELMARIGNLLAMSGKSKPDQFKIGDLSFDPIRMTIENGNETVTLSHRENELLKMFIDRVGSPVERKEILLHVWGDDHFFNSRNLDVYITRLRKYLKMDPGVQLLTLKGVGYQLVDN</sequence>
<dbReference type="InterPro" id="IPR036388">
    <property type="entry name" value="WH-like_DNA-bd_sf"/>
</dbReference>
<dbReference type="InterPro" id="IPR001867">
    <property type="entry name" value="OmpR/PhoB-type_DNA-bd"/>
</dbReference>
<organism evidence="8 9">
    <name type="scientific">Candidatus Opimibacter skivensis</name>
    <dbReference type="NCBI Taxonomy" id="2982028"/>
    <lineage>
        <taxon>Bacteria</taxon>
        <taxon>Pseudomonadati</taxon>
        <taxon>Bacteroidota</taxon>
        <taxon>Saprospiria</taxon>
        <taxon>Saprospirales</taxon>
        <taxon>Saprospiraceae</taxon>
        <taxon>Candidatus Opimibacter</taxon>
    </lineage>
</organism>
<dbReference type="InterPro" id="IPR001789">
    <property type="entry name" value="Sig_transdc_resp-reg_receiver"/>
</dbReference>
<feature type="domain" description="OmpR/PhoB-type" evidence="7">
    <location>
        <begin position="125"/>
        <end position="222"/>
    </location>
</feature>
<dbReference type="PROSITE" id="PS51755">
    <property type="entry name" value="OMPR_PHOB"/>
    <property type="match status" value="1"/>
</dbReference>
<dbReference type="Proteomes" id="UP000808337">
    <property type="component" value="Unassembled WGS sequence"/>
</dbReference>
<accession>A0A9D7XW73</accession>
<evidence type="ECO:0000259" key="6">
    <source>
        <dbReference type="PROSITE" id="PS50110"/>
    </source>
</evidence>
<feature type="domain" description="Response regulatory" evidence="6">
    <location>
        <begin position="3"/>
        <end position="117"/>
    </location>
</feature>
<evidence type="ECO:0000256" key="3">
    <source>
        <dbReference type="ARBA" id="ARBA00023125"/>
    </source>
</evidence>
<dbReference type="GO" id="GO:0000156">
    <property type="term" value="F:phosphorelay response regulator activity"/>
    <property type="evidence" value="ECO:0007669"/>
    <property type="project" value="TreeGrafter"/>
</dbReference>
<gene>
    <name evidence="8" type="ORF">IPP15_24135</name>
</gene>
<dbReference type="SUPFAM" id="SSF52172">
    <property type="entry name" value="CheY-like"/>
    <property type="match status" value="1"/>
</dbReference>
<dbReference type="InterPro" id="IPR039420">
    <property type="entry name" value="WalR-like"/>
</dbReference>
<evidence type="ECO:0000256" key="2">
    <source>
        <dbReference type="ARBA" id="ARBA00023012"/>
    </source>
</evidence>
<dbReference type="InterPro" id="IPR011006">
    <property type="entry name" value="CheY-like_superfamily"/>
</dbReference>
<dbReference type="CDD" id="cd00383">
    <property type="entry name" value="trans_reg_C"/>
    <property type="match status" value="1"/>
</dbReference>
<feature type="modified residue" description="4-aspartylphosphate" evidence="4">
    <location>
        <position position="52"/>
    </location>
</feature>
<dbReference type="SMART" id="SM00448">
    <property type="entry name" value="REC"/>
    <property type="match status" value="1"/>
</dbReference>
<evidence type="ECO:0000313" key="8">
    <source>
        <dbReference type="EMBL" id="MBK9985392.1"/>
    </source>
</evidence>
<protein>
    <submittedName>
        <fullName evidence="8">Response regulator transcription factor</fullName>
    </submittedName>
</protein>
<dbReference type="Pfam" id="PF00072">
    <property type="entry name" value="Response_reg"/>
    <property type="match status" value="1"/>
</dbReference>